<reference evidence="15 16" key="2">
    <citation type="journal article" date="2021" name="J. Hered.">
        <title>Feather Gene Expression Elucidates the Developmental Basis of Plumage Iridescence in African Starlings.</title>
        <authorList>
            <person name="Rubenstein D.R."/>
            <person name="Corvelo A."/>
            <person name="MacManes M.D."/>
            <person name="Maia R."/>
            <person name="Narzisi G."/>
            <person name="Rousaki A."/>
            <person name="Vandenabeele P."/>
            <person name="Shawkey M.D."/>
            <person name="Solomon J."/>
        </authorList>
    </citation>
    <scope>NUCLEOTIDE SEQUENCE [LARGE SCALE GENOMIC DNA]</scope>
    <source>
        <strain evidence="15">SS15</strain>
    </source>
</reference>
<evidence type="ECO:0000256" key="5">
    <source>
        <dbReference type="ARBA" id="ARBA00022679"/>
    </source>
</evidence>
<dbReference type="PANTHER" id="PTHR22984">
    <property type="entry name" value="SERINE/THREONINE-PROTEIN KINASE PIM"/>
    <property type="match status" value="1"/>
</dbReference>
<evidence type="ECO:0000313" key="16">
    <source>
        <dbReference type="Proteomes" id="UP000618051"/>
    </source>
</evidence>
<dbReference type="InterPro" id="IPR017441">
    <property type="entry name" value="Protein_kinase_ATP_BS"/>
</dbReference>
<dbReference type="InterPro" id="IPR051138">
    <property type="entry name" value="PIM_Ser/Thr_kinase"/>
</dbReference>
<reference evidence="15" key="3">
    <citation type="submission" date="2022-01" db="EMBL/GenBank/DDBJ databases">
        <authorList>
            <person name="Rubenstein D.R."/>
        </authorList>
    </citation>
    <scope>NUCLEOTIDE SEQUENCE</scope>
    <source>
        <strain evidence="15">SS15</strain>
        <tissue evidence="15">Liver</tissue>
    </source>
</reference>
<dbReference type="GO" id="GO:0004674">
    <property type="term" value="F:protein serine/threonine kinase activity"/>
    <property type="evidence" value="ECO:0007669"/>
    <property type="project" value="UniProtKB-KW"/>
</dbReference>
<dbReference type="PROSITE" id="PS50011">
    <property type="entry name" value="PROTEIN_KINASE_DOM"/>
    <property type="match status" value="1"/>
</dbReference>
<dbReference type="EMBL" id="JADDUC010000484">
    <property type="protein sequence ID" value="KAG0113259.1"/>
    <property type="molecule type" value="Genomic_DNA"/>
</dbReference>
<dbReference type="AlphaFoldDB" id="A0A835NDJ1"/>
<evidence type="ECO:0000256" key="2">
    <source>
        <dbReference type="ARBA" id="ARBA00005505"/>
    </source>
</evidence>
<dbReference type="Proteomes" id="UP000618051">
    <property type="component" value="Unassembled WGS sequence"/>
</dbReference>
<evidence type="ECO:0000313" key="14">
    <source>
        <dbReference type="EMBL" id="KAG0113259.1"/>
    </source>
</evidence>
<keyword evidence="5" id="KW-0808">Transferase</keyword>
<dbReference type="SMART" id="SM00220">
    <property type="entry name" value="S_TKc"/>
    <property type="match status" value="1"/>
</dbReference>
<feature type="binding site" evidence="11">
    <location>
        <position position="94"/>
    </location>
    <ligand>
        <name>ATP</name>
        <dbReference type="ChEBI" id="CHEBI:30616"/>
    </ligand>
</feature>
<evidence type="ECO:0000313" key="15">
    <source>
        <dbReference type="EMBL" id="KAI1231326.1"/>
    </source>
</evidence>
<reference evidence="14" key="1">
    <citation type="submission" date="2020-10" db="EMBL/GenBank/DDBJ databases">
        <title>Feather gene expression reveals the developmental basis of iridescence in African starlings.</title>
        <authorList>
            <person name="Rubenstein D.R."/>
        </authorList>
    </citation>
    <scope>NUCLEOTIDE SEQUENCE</scope>
    <source>
        <strain evidence="14">SS15</strain>
        <tissue evidence="14">Liver</tissue>
    </source>
</reference>
<keyword evidence="7 14" id="KW-0418">Kinase</keyword>
<dbReference type="OrthoDB" id="10252171at2759"/>
<accession>A0A835NDJ1</accession>
<dbReference type="Gene3D" id="1.10.510.10">
    <property type="entry name" value="Transferase(Phosphotransferase) domain 1"/>
    <property type="match status" value="1"/>
</dbReference>
<feature type="compositionally biased region" description="Basic and acidic residues" evidence="12">
    <location>
        <begin position="32"/>
        <end position="48"/>
    </location>
</feature>
<feature type="region of interest" description="Disordered" evidence="12">
    <location>
        <begin position="1"/>
        <end position="59"/>
    </location>
</feature>
<feature type="non-terminal residue" evidence="14">
    <location>
        <position position="424"/>
    </location>
</feature>
<evidence type="ECO:0000256" key="11">
    <source>
        <dbReference type="PROSITE-ProRule" id="PRU10141"/>
    </source>
</evidence>
<dbReference type="GO" id="GO:0043657">
    <property type="term" value="C:host cell"/>
    <property type="evidence" value="ECO:0007669"/>
    <property type="project" value="UniProtKB-SubCell"/>
</dbReference>
<evidence type="ECO:0000256" key="9">
    <source>
        <dbReference type="ARBA" id="ARBA00047899"/>
    </source>
</evidence>
<comment type="caution">
    <text evidence="14">The sequence shown here is derived from an EMBL/GenBank/DDBJ whole genome shotgun (WGS) entry which is preliminary data.</text>
</comment>
<evidence type="ECO:0000256" key="6">
    <source>
        <dbReference type="ARBA" id="ARBA00022741"/>
    </source>
</evidence>
<comment type="catalytic activity">
    <reaction evidence="10">
        <text>L-seryl-[protein] + ATP = O-phospho-L-seryl-[protein] + ADP + H(+)</text>
        <dbReference type="Rhea" id="RHEA:17989"/>
        <dbReference type="Rhea" id="RHEA-COMP:9863"/>
        <dbReference type="Rhea" id="RHEA-COMP:11604"/>
        <dbReference type="ChEBI" id="CHEBI:15378"/>
        <dbReference type="ChEBI" id="CHEBI:29999"/>
        <dbReference type="ChEBI" id="CHEBI:30616"/>
        <dbReference type="ChEBI" id="CHEBI:83421"/>
        <dbReference type="ChEBI" id="CHEBI:456216"/>
        <dbReference type="EC" id="2.7.11.1"/>
    </reaction>
</comment>
<organism evidence="14">
    <name type="scientific">Lamprotornis superbus</name>
    <dbReference type="NCBI Taxonomy" id="245042"/>
    <lineage>
        <taxon>Eukaryota</taxon>
        <taxon>Metazoa</taxon>
        <taxon>Chordata</taxon>
        <taxon>Craniata</taxon>
        <taxon>Vertebrata</taxon>
        <taxon>Euteleostomi</taxon>
        <taxon>Archelosauria</taxon>
        <taxon>Archosauria</taxon>
        <taxon>Dinosauria</taxon>
        <taxon>Saurischia</taxon>
        <taxon>Theropoda</taxon>
        <taxon>Coelurosauria</taxon>
        <taxon>Aves</taxon>
        <taxon>Neognathae</taxon>
        <taxon>Neoaves</taxon>
        <taxon>Telluraves</taxon>
        <taxon>Australaves</taxon>
        <taxon>Passeriformes</taxon>
        <taxon>Sturnidae</taxon>
        <taxon>Lamprotornis</taxon>
    </lineage>
</organism>
<dbReference type="PROSITE" id="PS00107">
    <property type="entry name" value="PROTEIN_KINASE_ATP"/>
    <property type="match status" value="1"/>
</dbReference>
<dbReference type="Pfam" id="PF00069">
    <property type="entry name" value="Pkinase"/>
    <property type="match status" value="1"/>
</dbReference>
<evidence type="ECO:0000259" key="13">
    <source>
        <dbReference type="PROSITE" id="PS50011"/>
    </source>
</evidence>
<feature type="domain" description="Protein kinase" evidence="13">
    <location>
        <begin position="65"/>
        <end position="424"/>
    </location>
</feature>
<dbReference type="GO" id="GO:0005524">
    <property type="term" value="F:ATP binding"/>
    <property type="evidence" value="ECO:0007669"/>
    <property type="project" value="UniProtKB-UniRule"/>
</dbReference>
<dbReference type="PANTHER" id="PTHR22984:SF25">
    <property type="entry name" value="PROTEIN KINASE DOMAIN-CONTAINING PROTEIN"/>
    <property type="match status" value="1"/>
</dbReference>
<dbReference type="Gene3D" id="3.30.200.20">
    <property type="entry name" value="Phosphorylase Kinase, domain 1"/>
    <property type="match status" value="1"/>
</dbReference>
<proteinExistence type="inferred from homology"/>
<keyword evidence="6 11" id="KW-0547">Nucleotide-binding</keyword>
<evidence type="ECO:0000256" key="10">
    <source>
        <dbReference type="ARBA" id="ARBA00048679"/>
    </source>
</evidence>
<evidence type="ECO:0000256" key="7">
    <source>
        <dbReference type="ARBA" id="ARBA00022777"/>
    </source>
</evidence>
<keyword evidence="16" id="KW-1185">Reference proteome</keyword>
<evidence type="ECO:0000256" key="4">
    <source>
        <dbReference type="ARBA" id="ARBA00022527"/>
    </source>
</evidence>
<name>A0A835NDJ1_9PASS</name>
<evidence type="ECO:0000256" key="1">
    <source>
        <dbReference type="ARBA" id="ARBA00004340"/>
    </source>
</evidence>
<keyword evidence="8 11" id="KW-0067">ATP-binding</keyword>
<dbReference type="InterPro" id="IPR000719">
    <property type="entry name" value="Prot_kinase_dom"/>
</dbReference>
<evidence type="ECO:0000256" key="3">
    <source>
        <dbReference type="ARBA" id="ARBA00012513"/>
    </source>
</evidence>
<dbReference type="EC" id="2.7.11.1" evidence="3"/>
<protein>
    <recommendedName>
        <fullName evidence="3">non-specific serine/threonine protein kinase</fullName>
        <ecNumber evidence="3">2.7.11.1</ecNumber>
    </recommendedName>
</protein>
<keyword evidence="4" id="KW-0723">Serine/threonine-protein kinase</keyword>
<comment type="similarity">
    <text evidence="2">Belongs to the protein kinase superfamily. CAMK Ser/Thr protein kinase family. PIM subfamily.</text>
</comment>
<dbReference type="SUPFAM" id="SSF56112">
    <property type="entry name" value="Protein kinase-like (PK-like)"/>
    <property type="match status" value="1"/>
</dbReference>
<dbReference type="GO" id="GO:0005737">
    <property type="term" value="C:cytoplasm"/>
    <property type="evidence" value="ECO:0007669"/>
    <property type="project" value="TreeGrafter"/>
</dbReference>
<sequence>GAAAPAASAAAPPARAPPLGSAAAGPEPPLSRSKERTPEAARPGEAEGRSGAAAGKAQQGLKERYRLGSLLGRGGFGSVWAATRLSDGAPVAIKRMPQNRVRRWDELVSERGHPTAPAHPWRSCCWTRCSLVPNGFPGVVQLLEWLEVPNNILMVLARPEQPQDLQYFLRARGFLSEEVARELFRQVLEAVRHCTSCWVLHRDIKPENVRVDLATGQAKLIDFGCGTYLQDTAYTHFAGKPTQQCAPSISCPNISGSSLGVAAGILPFAASHGTEFSAELLLSGDRWGASFQPCWQPLPATLPRTGAGAALQKHPPPEWTQFGWYYGKPATIWSLGILLHQMVYGEHPFRRGQNISWDHQLSLPQRLSQGGSSSLGTGGIPVLGDSSRLVSILLWQLLRGVPRSHQVVFIHARHGKALIRRSVQ</sequence>
<dbReference type="InterPro" id="IPR011009">
    <property type="entry name" value="Kinase-like_dom_sf"/>
</dbReference>
<feature type="compositionally biased region" description="Low complexity" evidence="12">
    <location>
        <begin position="49"/>
        <end position="59"/>
    </location>
</feature>
<comment type="catalytic activity">
    <reaction evidence="9">
        <text>L-threonyl-[protein] + ATP = O-phospho-L-threonyl-[protein] + ADP + H(+)</text>
        <dbReference type="Rhea" id="RHEA:46608"/>
        <dbReference type="Rhea" id="RHEA-COMP:11060"/>
        <dbReference type="Rhea" id="RHEA-COMP:11605"/>
        <dbReference type="ChEBI" id="CHEBI:15378"/>
        <dbReference type="ChEBI" id="CHEBI:30013"/>
        <dbReference type="ChEBI" id="CHEBI:30616"/>
        <dbReference type="ChEBI" id="CHEBI:61977"/>
        <dbReference type="ChEBI" id="CHEBI:456216"/>
        <dbReference type="EC" id="2.7.11.1"/>
    </reaction>
</comment>
<dbReference type="EMBL" id="JADDUC020000027">
    <property type="protein sequence ID" value="KAI1231326.1"/>
    <property type="molecule type" value="Genomic_DNA"/>
</dbReference>
<comment type="subcellular location">
    <subcellularLocation>
        <location evidence="1">Host cell</location>
    </subcellularLocation>
</comment>
<gene>
    <name evidence="15" type="ORF">IHE44_0008269</name>
    <name evidence="14" type="ORF">IHE44_010991</name>
</gene>
<evidence type="ECO:0000256" key="12">
    <source>
        <dbReference type="SAM" id="MobiDB-lite"/>
    </source>
</evidence>
<evidence type="ECO:0000256" key="8">
    <source>
        <dbReference type="ARBA" id="ARBA00022840"/>
    </source>
</evidence>
<feature type="compositionally biased region" description="Low complexity" evidence="12">
    <location>
        <begin position="1"/>
        <end position="25"/>
    </location>
</feature>